<keyword evidence="1" id="KW-0784">Thiamine biosynthesis</keyword>
<sequence>MDLKDEFALIDLLTCGGQSTHWQRERGVGVGIGDDAAVAGISPGCSLVMACDTMTQHVHFASWSMRDEDIGFKAMASNISDMAAMGAVPRYALIALSVPKGTDEARLQRIYAGMYECASAYEVAIVGGDTTASISGIVITVTILGEVEAGRALLRSHAKTGDAVFVTGALGGSAAGLALLEHAQRSGAAAEAAIQAPLLQALALAHQRPAPQVAAGRLLLRTGLGRALNDISDGIASEAAEIAEASRVGLAIEEARLPRPAGLDAAAQLLDTPPLEWMLYGGEDYQLLGTVAKEHVHELEAAFEEHGLKLYVIGYATDDFSGVRLLRADGTVEPLAKRGYNHFATKD</sequence>
<dbReference type="OrthoDB" id="9802811at2"/>
<evidence type="ECO:0000259" key="3">
    <source>
        <dbReference type="Pfam" id="PF02769"/>
    </source>
</evidence>
<feature type="domain" description="PurM-like C-terminal" evidence="3">
    <location>
        <begin position="159"/>
        <end position="321"/>
    </location>
</feature>
<feature type="binding site" evidence="1">
    <location>
        <position position="52"/>
    </location>
    <ligand>
        <name>Mg(2+)</name>
        <dbReference type="ChEBI" id="CHEBI:18420"/>
        <label>1</label>
    </ligand>
</feature>
<feature type="binding site" evidence="1">
    <location>
        <position position="230"/>
    </location>
    <ligand>
        <name>Mg(2+)</name>
        <dbReference type="ChEBI" id="CHEBI:18420"/>
        <label>3</label>
    </ligand>
</feature>
<dbReference type="PANTHER" id="PTHR30270:SF0">
    <property type="entry name" value="THIAMINE-MONOPHOSPHATE KINASE"/>
    <property type="match status" value="1"/>
</dbReference>
<reference evidence="4 5" key="1">
    <citation type="submission" date="2019-03" db="EMBL/GenBank/DDBJ databases">
        <authorList>
            <person name="Kim M.K.M."/>
        </authorList>
    </citation>
    <scope>NUCLEOTIDE SEQUENCE [LARGE SCALE GENOMIC DNA]</scope>
    <source>
        <strain evidence="4 5">18JY21-1</strain>
    </source>
</reference>
<evidence type="ECO:0000259" key="2">
    <source>
        <dbReference type="Pfam" id="PF00586"/>
    </source>
</evidence>
<feature type="binding site" evidence="1">
    <location>
        <position position="232"/>
    </location>
    <ligand>
        <name>ATP</name>
        <dbReference type="ChEBI" id="CHEBI:30616"/>
    </ligand>
</feature>
<comment type="similarity">
    <text evidence="1">Belongs to the thiamine-monophosphate kinase family.</text>
</comment>
<name>A0A4R4EED7_9BACL</name>
<dbReference type="Pfam" id="PF00586">
    <property type="entry name" value="AIRS"/>
    <property type="match status" value="1"/>
</dbReference>
<keyword evidence="1" id="KW-0547">Nucleotide-binding</keyword>
<dbReference type="EC" id="2.7.4.16" evidence="1"/>
<dbReference type="InterPro" id="IPR010918">
    <property type="entry name" value="PurM-like_C_dom"/>
</dbReference>
<dbReference type="UniPathway" id="UPA00060">
    <property type="reaction ID" value="UER00142"/>
</dbReference>
<dbReference type="GO" id="GO:0005524">
    <property type="term" value="F:ATP binding"/>
    <property type="evidence" value="ECO:0007669"/>
    <property type="project" value="UniProtKB-UniRule"/>
</dbReference>
<dbReference type="AlphaFoldDB" id="A0A4R4EED7"/>
<feature type="binding site" evidence="1">
    <location>
        <position position="129"/>
    </location>
    <ligand>
        <name>Mg(2+)</name>
        <dbReference type="ChEBI" id="CHEBI:18420"/>
        <label>1</label>
    </ligand>
</feature>
<feature type="binding site" evidence="1">
    <location>
        <position position="35"/>
    </location>
    <ligand>
        <name>Mg(2+)</name>
        <dbReference type="ChEBI" id="CHEBI:18420"/>
        <label>3</label>
    </ligand>
</feature>
<comment type="caution">
    <text evidence="4">The sequence shown here is derived from an EMBL/GenBank/DDBJ whole genome shotgun (WGS) entry which is preliminary data.</text>
</comment>
<feature type="binding site" evidence="1">
    <location>
        <position position="111"/>
    </location>
    <ligand>
        <name>ATP</name>
        <dbReference type="ChEBI" id="CHEBI:30616"/>
    </ligand>
</feature>
<proteinExistence type="inferred from homology"/>
<feature type="binding site" evidence="1">
    <location>
        <position position="283"/>
    </location>
    <ligand>
        <name>substrate</name>
    </ligand>
</feature>
<dbReference type="Gene3D" id="3.90.650.10">
    <property type="entry name" value="PurM-like C-terminal domain"/>
    <property type="match status" value="1"/>
</dbReference>
<feature type="binding site" evidence="1">
    <location>
        <position position="52"/>
    </location>
    <ligand>
        <name>Mg(2+)</name>
        <dbReference type="ChEBI" id="CHEBI:18420"/>
        <label>2</label>
    </ligand>
</feature>
<dbReference type="SUPFAM" id="SSF55326">
    <property type="entry name" value="PurM N-terminal domain-like"/>
    <property type="match status" value="1"/>
</dbReference>
<feature type="binding site" evidence="1">
    <location>
        <position position="81"/>
    </location>
    <ligand>
        <name>Mg(2+)</name>
        <dbReference type="ChEBI" id="CHEBI:18420"/>
        <label>3</label>
    </ligand>
</feature>
<evidence type="ECO:0000256" key="1">
    <source>
        <dbReference type="HAMAP-Rule" id="MF_02128"/>
    </source>
</evidence>
<dbReference type="GO" id="GO:0009229">
    <property type="term" value="P:thiamine diphosphate biosynthetic process"/>
    <property type="evidence" value="ECO:0007669"/>
    <property type="project" value="UniProtKB-UniRule"/>
</dbReference>
<dbReference type="InterPro" id="IPR036676">
    <property type="entry name" value="PurM-like_C_sf"/>
</dbReference>
<protein>
    <recommendedName>
        <fullName evidence="1">Thiamine-monophosphate kinase</fullName>
        <shortName evidence="1">TMP kinase</shortName>
        <shortName evidence="1">Thiamine-phosphate kinase</shortName>
        <ecNumber evidence="1">2.7.4.16</ecNumber>
    </recommendedName>
</protein>
<feature type="binding site" evidence="1">
    <location>
        <position position="81"/>
    </location>
    <ligand>
        <name>Mg(2+)</name>
        <dbReference type="ChEBI" id="CHEBI:18420"/>
        <label>4</label>
    </ligand>
</feature>
<keyword evidence="1 4" id="KW-0808">Transferase</keyword>
<dbReference type="PANTHER" id="PTHR30270">
    <property type="entry name" value="THIAMINE-MONOPHOSPHATE KINASE"/>
    <property type="match status" value="1"/>
</dbReference>
<feature type="binding site" evidence="1">
    <location>
        <position position="59"/>
    </location>
    <ligand>
        <name>substrate</name>
    </ligand>
</feature>
<feature type="domain" description="PurM-like N-terminal" evidence="2">
    <location>
        <begin position="33"/>
        <end position="147"/>
    </location>
</feature>
<accession>A0A4R4EED7</accession>
<dbReference type="GO" id="GO:0009228">
    <property type="term" value="P:thiamine biosynthetic process"/>
    <property type="evidence" value="ECO:0007669"/>
    <property type="project" value="UniProtKB-KW"/>
</dbReference>
<dbReference type="EMBL" id="SKFG01000013">
    <property type="protein sequence ID" value="TCZ76385.1"/>
    <property type="molecule type" value="Genomic_DNA"/>
</dbReference>
<dbReference type="PIRSF" id="PIRSF005303">
    <property type="entry name" value="Thiam_monoph_kin"/>
    <property type="match status" value="1"/>
</dbReference>
<dbReference type="GO" id="GO:0000287">
    <property type="term" value="F:magnesium ion binding"/>
    <property type="evidence" value="ECO:0007669"/>
    <property type="project" value="UniProtKB-UniRule"/>
</dbReference>
<feature type="binding site" evidence="1">
    <location>
        <position position="233"/>
    </location>
    <ligand>
        <name>Mg(2+)</name>
        <dbReference type="ChEBI" id="CHEBI:18420"/>
        <label>5</label>
    </ligand>
</feature>
<dbReference type="InterPro" id="IPR006283">
    <property type="entry name" value="ThiL-like"/>
</dbReference>
<dbReference type="CDD" id="cd02194">
    <property type="entry name" value="ThiL"/>
    <property type="match status" value="1"/>
</dbReference>
<keyword evidence="1" id="KW-0067">ATP-binding</keyword>
<comment type="function">
    <text evidence="1">Catalyzes the ATP-dependent phosphorylation of thiamine-monophosphate (TMP) to form thiamine-pyrophosphate (TPP), the active form of vitamin B1.</text>
</comment>
<keyword evidence="1 4" id="KW-0418">Kinase</keyword>
<dbReference type="InterPro" id="IPR016188">
    <property type="entry name" value="PurM-like_N"/>
</dbReference>
<dbReference type="SUPFAM" id="SSF56042">
    <property type="entry name" value="PurM C-terminal domain-like"/>
    <property type="match status" value="1"/>
</dbReference>
<evidence type="ECO:0000313" key="5">
    <source>
        <dbReference type="Proteomes" id="UP000295418"/>
    </source>
</evidence>
<evidence type="ECO:0000313" key="4">
    <source>
        <dbReference type="EMBL" id="TCZ76385.1"/>
    </source>
</evidence>
<comment type="caution">
    <text evidence="1">Lacks conserved residue(s) required for the propagation of feature annotation.</text>
</comment>
<keyword evidence="1" id="KW-0460">Magnesium</keyword>
<keyword evidence="5" id="KW-1185">Reference proteome</keyword>
<comment type="catalytic activity">
    <reaction evidence="1">
        <text>thiamine phosphate + ATP = thiamine diphosphate + ADP</text>
        <dbReference type="Rhea" id="RHEA:15913"/>
        <dbReference type="ChEBI" id="CHEBI:30616"/>
        <dbReference type="ChEBI" id="CHEBI:37575"/>
        <dbReference type="ChEBI" id="CHEBI:58937"/>
        <dbReference type="ChEBI" id="CHEBI:456216"/>
        <dbReference type="EC" id="2.7.4.16"/>
    </reaction>
</comment>
<dbReference type="Pfam" id="PF02769">
    <property type="entry name" value="AIRS_C"/>
    <property type="match status" value="1"/>
</dbReference>
<dbReference type="HAMAP" id="MF_02128">
    <property type="entry name" value="TMP_kinase"/>
    <property type="match status" value="1"/>
</dbReference>
<comment type="pathway">
    <text evidence="1">Cofactor biosynthesis; thiamine diphosphate biosynthesis; thiamine diphosphate from thiamine phosphate: step 1/1.</text>
</comment>
<gene>
    <name evidence="1 4" type="primary">thiL</name>
    <name evidence="4" type="ORF">E0485_14400</name>
</gene>
<dbReference type="Gene3D" id="3.30.1330.10">
    <property type="entry name" value="PurM-like, N-terminal domain"/>
    <property type="match status" value="1"/>
</dbReference>
<feature type="binding site" evidence="1">
    <location>
        <position position="35"/>
    </location>
    <ligand>
        <name>Mg(2+)</name>
        <dbReference type="ChEBI" id="CHEBI:18420"/>
        <label>4</label>
    </ligand>
</feature>
<organism evidence="4 5">
    <name type="scientific">Paenibacillus albiflavus</name>
    <dbReference type="NCBI Taxonomy" id="2545760"/>
    <lineage>
        <taxon>Bacteria</taxon>
        <taxon>Bacillati</taxon>
        <taxon>Bacillota</taxon>
        <taxon>Bacilli</taxon>
        <taxon>Bacillales</taxon>
        <taxon>Paenibacillaceae</taxon>
        <taxon>Paenibacillus</taxon>
    </lineage>
</organism>
<dbReference type="Proteomes" id="UP000295418">
    <property type="component" value="Unassembled WGS sequence"/>
</dbReference>
<dbReference type="RefSeq" id="WP_132418751.1">
    <property type="nucleotide sequence ID" value="NZ_SKFG01000013.1"/>
</dbReference>
<dbReference type="InterPro" id="IPR036921">
    <property type="entry name" value="PurM-like_N_sf"/>
</dbReference>
<feature type="binding site" evidence="1">
    <location>
        <begin position="128"/>
        <end position="129"/>
    </location>
    <ligand>
        <name>ATP</name>
        <dbReference type="ChEBI" id="CHEBI:30616"/>
    </ligand>
</feature>
<keyword evidence="1" id="KW-0479">Metal-binding</keyword>
<comment type="miscellaneous">
    <text evidence="1">Reaction mechanism of ThiL seems to utilize a direct, inline transfer of the gamma-phosphate of ATP to TMP rather than a phosphorylated enzyme intermediate.</text>
</comment>
<feature type="binding site" evidence="1">
    <location>
        <position position="81"/>
    </location>
    <ligand>
        <name>Mg(2+)</name>
        <dbReference type="ChEBI" id="CHEBI:18420"/>
        <label>2</label>
    </ligand>
</feature>
<feature type="binding site" evidence="1">
    <location>
        <position position="155"/>
    </location>
    <ligand>
        <name>ATP</name>
        <dbReference type="ChEBI" id="CHEBI:30616"/>
    </ligand>
</feature>
<dbReference type="GO" id="GO:0009030">
    <property type="term" value="F:thiamine-phosphate kinase activity"/>
    <property type="evidence" value="ECO:0007669"/>
    <property type="project" value="UniProtKB-UniRule"/>
</dbReference>
<feature type="binding site" evidence="1">
    <location>
        <position position="340"/>
    </location>
    <ligand>
        <name>substrate</name>
    </ligand>
</feature>
<dbReference type="NCBIfam" id="TIGR01379">
    <property type="entry name" value="thiL"/>
    <property type="match status" value="1"/>
</dbReference>